<dbReference type="EMBL" id="CCYD01000007">
    <property type="protein sequence ID" value="CEG35083.1"/>
    <property type="molecule type" value="Genomic_DNA"/>
</dbReference>
<accession>A0A0N7L374</accession>
<evidence type="ECO:0000313" key="1">
    <source>
        <dbReference type="EMBL" id="CEG35083.1"/>
    </source>
</evidence>
<keyword evidence="2" id="KW-1185">Reference proteome</keyword>
<reference evidence="2" key="1">
    <citation type="submission" date="2014-09" db="EMBL/GenBank/DDBJ databases">
        <authorList>
            <person name="Sharma Rahul"/>
            <person name="Thines Marco"/>
        </authorList>
    </citation>
    <scope>NUCLEOTIDE SEQUENCE [LARGE SCALE GENOMIC DNA]</scope>
</reference>
<evidence type="ECO:0000313" key="2">
    <source>
        <dbReference type="Proteomes" id="UP000054928"/>
    </source>
</evidence>
<dbReference type="GeneID" id="36409768"/>
<dbReference type="AlphaFoldDB" id="A0A0N7L374"/>
<dbReference type="Proteomes" id="UP000054928">
    <property type="component" value="Unassembled WGS sequence"/>
</dbReference>
<organism evidence="1 2">
    <name type="scientific">Plasmopara halstedii</name>
    <name type="common">Downy mildew of sunflower</name>
    <dbReference type="NCBI Taxonomy" id="4781"/>
    <lineage>
        <taxon>Eukaryota</taxon>
        <taxon>Sar</taxon>
        <taxon>Stramenopiles</taxon>
        <taxon>Oomycota</taxon>
        <taxon>Peronosporomycetes</taxon>
        <taxon>Peronosporales</taxon>
        <taxon>Peronosporaceae</taxon>
        <taxon>Plasmopara</taxon>
    </lineage>
</organism>
<name>A0A0N7L374_PLAHL</name>
<dbReference type="RefSeq" id="XP_024571452.1">
    <property type="nucleotide sequence ID" value="XM_024722136.2"/>
</dbReference>
<proteinExistence type="predicted"/>
<protein>
    <submittedName>
        <fullName evidence="1">Uncharacterized protein</fullName>
    </submittedName>
</protein>
<sequence length="62" mass="6992">MTKIIFVILANNLFIKKQNLRSHTKLRVFSGICLIGVRQKPASADTICLIAVLVEGMLHRTR</sequence>